<sequence>MRYKRSRQPKTWRSEKQKLQRSYNCRKETLIKSLIAINKLPNTRFGLYGEHDGKWIKFEPDETFSLDTGVTVQAHENFGPRYIESSLSQLFREPSSQQPGYLINLTEDIFGDSPVERITVDNSVAWVPQILQWCRPYPLDPSKIEQYRQLCEETPEPEPLEAEELHDVWQYGNQCRLVPPKLSDNHKAGLVDPKCR</sequence>
<proteinExistence type="predicted"/>
<evidence type="ECO:0000313" key="2">
    <source>
        <dbReference type="Proteomes" id="UP001172102"/>
    </source>
</evidence>
<dbReference type="Proteomes" id="UP001172102">
    <property type="component" value="Unassembled WGS sequence"/>
</dbReference>
<evidence type="ECO:0000313" key="1">
    <source>
        <dbReference type="EMBL" id="KAK0702689.1"/>
    </source>
</evidence>
<accession>A0AA39ZS53</accession>
<comment type="caution">
    <text evidence="1">The sequence shown here is derived from an EMBL/GenBank/DDBJ whole genome shotgun (WGS) entry which is preliminary data.</text>
</comment>
<keyword evidence="2" id="KW-1185">Reference proteome</keyword>
<gene>
    <name evidence="1" type="ORF">B0H67DRAFT_558311</name>
</gene>
<organism evidence="1 2">
    <name type="scientific">Lasiosphaeris hirsuta</name>
    <dbReference type="NCBI Taxonomy" id="260670"/>
    <lineage>
        <taxon>Eukaryota</taxon>
        <taxon>Fungi</taxon>
        <taxon>Dikarya</taxon>
        <taxon>Ascomycota</taxon>
        <taxon>Pezizomycotina</taxon>
        <taxon>Sordariomycetes</taxon>
        <taxon>Sordariomycetidae</taxon>
        <taxon>Sordariales</taxon>
        <taxon>Lasiosphaeriaceae</taxon>
        <taxon>Lasiosphaeris</taxon>
    </lineage>
</organism>
<reference evidence="1" key="1">
    <citation type="submission" date="2023-06" db="EMBL/GenBank/DDBJ databases">
        <title>Genome-scale phylogeny and comparative genomics of the fungal order Sordariales.</title>
        <authorList>
            <consortium name="Lawrence Berkeley National Laboratory"/>
            <person name="Hensen N."/>
            <person name="Bonometti L."/>
            <person name="Westerberg I."/>
            <person name="Brannstrom I.O."/>
            <person name="Guillou S."/>
            <person name="Cros-Aarteil S."/>
            <person name="Calhoun S."/>
            <person name="Haridas S."/>
            <person name="Kuo A."/>
            <person name="Mondo S."/>
            <person name="Pangilinan J."/>
            <person name="Riley R."/>
            <person name="Labutti K."/>
            <person name="Andreopoulos B."/>
            <person name="Lipzen A."/>
            <person name="Chen C."/>
            <person name="Yanf M."/>
            <person name="Daum C."/>
            <person name="Ng V."/>
            <person name="Clum A."/>
            <person name="Steindorff A."/>
            <person name="Ohm R."/>
            <person name="Martin F."/>
            <person name="Silar P."/>
            <person name="Natvig D."/>
            <person name="Lalanne C."/>
            <person name="Gautier V."/>
            <person name="Ament-Velasquez S.L."/>
            <person name="Kruys A."/>
            <person name="Hutchinson M.I."/>
            <person name="Powell A.J."/>
            <person name="Barry K."/>
            <person name="Miller A.N."/>
            <person name="Grigoriev I.V."/>
            <person name="Debuchy R."/>
            <person name="Gladieux P."/>
            <person name="Thoren M.H."/>
            <person name="Johannesson H."/>
        </authorList>
    </citation>
    <scope>NUCLEOTIDE SEQUENCE</scope>
    <source>
        <strain evidence="1">SMH4607-1</strain>
    </source>
</reference>
<dbReference type="EMBL" id="JAUKUA010000008">
    <property type="protein sequence ID" value="KAK0702689.1"/>
    <property type="molecule type" value="Genomic_DNA"/>
</dbReference>
<name>A0AA39ZS53_9PEZI</name>
<protein>
    <submittedName>
        <fullName evidence="1">Uncharacterized protein</fullName>
    </submittedName>
</protein>
<dbReference type="AlphaFoldDB" id="A0AA39ZS53"/>